<feature type="compositionally biased region" description="Basic and acidic residues" evidence="1">
    <location>
        <begin position="130"/>
        <end position="139"/>
    </location>
</feature>
<organism evidence="2 3">
    <name type="scientific">Methylocucumis oryzae</name>
    <dbReference type="NCBI Taxonomy" id="1632867"/>
    <lineage>
        <taxon>Bacteria</taxon>
        <taxon>Pseudomonadati</taxon>
        <taxon>Pseudomonadota</taxon>
        <taxon>Gammaproteobacteria</taxon>
        <taxon>Methylococcales</taxon>
        <taxon>Methylococcaceae</taxon>
        <taxon>Methylocucumis</taxon>
    </lineage>
</organism>
<proteinExistence type="predicted"/>
<reference evidence="2 3" key="2">
    <citation type="journal article" date="2016" name="Microb. Ecol.">
        <title>Genome Characteristics of a Novel Type I Methanotroph (Sn10-6) Isolated from a Flooded Indian Rice Field.</title>
        <authorList>
            <person name="Rahalkar M.C."/>
            <person name="Pandit P.S."/>
            <person name="Dhakephalkar P.K."/>
            <person name="Pore S."/>
            <person name="Arora P."/>
            <person name="Kapse N."/>
        </authorList>
    </citation>
    <scope>NUCLEOTIDE SEQUENCE [LARGE SCALE GENOMIC DNA]</scope>
    <source>
        <strain evidence="2 3">Sn10-6</strain>
    </source>
</reference>
<sequence>MPLLTLNQAAKEAKKAKSTLLEAIQSGRLSAVKNDTGQWQIDPAELFRVYPPDQTEGRTENRDRPSEEPEKTAFLLEKIRHLEDQLKKTEAERERERAQLQAQIEREQAQIKREQEQADHWRQQATNLLTHHEEPKAEPTESPLFKKIFRGWKKP</sequence>
<feature type="region of interest" description="Disordered" evidence="1">
    <location>
        <begin position="107"/>
        <end position="155"/>
    </location>
</feature>
<keyword evidence="3" id="KW-1185">Reference proteome</keyword>
<evidence type="ECO:0000313" key="3">
    <source>
        <dbReference type="Proteomes" id="UP000033684"/>
    </source>
</evidence>
<dbReference type="EMBL" id="LAJX01000361">
    <property type="protein sequence ID" value="KJV04965.1"/>
    <property type="molecule type" value="Genomic_DNA"/>
</dbReference>
<protein>
    <recommendedName>
        <fullName evidence="4">Helix-turn-helix domain-containing protein</fullName>
    </recommendedName>
</protein>
<dbReference type="Proteomes" id="UP000033684">
    <property type="component" value="Unassembled WGS sequence"/>
</dbReference>
<evidence type="ECO:0000256" key="1">
    <source>
        <dbReference type="SAM" id="MobiDB-lite"/>
    </source>
</evidence>
<evidence type="ECO:0000313" key="2">
    <source>
        <dbReference type="EMBL" id="KJV04965.1"/>
    </source>
</evidence>
<dbReference type="OrthoDB" id="7069360at2"/>
<dbReference type="RefSeq" id="WP_045780836.1">
    <property type="nucleotide sequence ID" value="NZ_LAJX01000361.1"/>
</dbReference>
<accession>A0A0F3IDT2</accession>
<feature type="compositionally biased region" description="Basic and acidic residues" evidence="1">
    <location>
        <begin position="55"/>
        <end position="70"/>
    </location>
</feature>
<feature type="compositionally biased region" description="Basic and acidic residues" evidence="1">
    <location>
        <begin position="107"/>
        <end position="122"/>
    </location>
</feature>
<name>A0A0F3IDT2_9GAMM</name>
<gene>
    <name evidence="2" type="ORF">VZ94_21650</name>
</gene>
<reference evidence="3" key="1">
    <citation type="submission" date="2015-03" db="EMBL/GenBank/DDBJ databases">
        <title>Draft genome sequence of a novel methanotroph (Sn10-6) isolated from flooded ricefield rhizosphere in India.</title>
        <authorList>
            <person name="Pandit P.S."/>
            <person name="Pore S.D."/>
            <person name="Arora P."/>
            <person name="Kapse N.G."/>
            <person name="Dhakephalkar P.K."/>
            <person name="Rahalkar M.C."/>
        </authorList>
    </citation>
    <scope>NUCLEOTIDE SEQUENCE [LARGE SCALE GENOMIC DNA]</scope>
    <source>
        <strain evidence="3">Sn10-6</strain>
    </source>
</reference>
<feature type="region of interest" description="Disordered" evidence="1">
    <location>
        <begin position="48"/>
        <end position="70"/>
    </location>
</feature>
<evidence type="ECO:0008006" key="4">
    <source>
        <dbReference type="Google" id="ProtNLM"/>
    </source>
</evidence>
<dbReference type="AlphaFoldDB" id="A0A0F3IDT2"/>
<comment type="caution">
    <text evidence="2">The sequence shown here is derived from an EMBL/GenBank/DDBJ whole genome shotgun (WGS) entry which is preliminary data.</text>
</comment>